<keyword evidence="4" id="KW-0812">Transmembrane</keyword>
<keyword evidence="4" id="KW-1133">Transmembrane helix</keyword>
<keyword evidence="1" id="KW-0433">Leucine-rich repeat</keyword>
<evidence type="ECO:0000256" key="4">
    <source>
        <dbReference type="SAM" id="Phobius"/>
    </source>
</evidence>
<dbReference type="EMBL" id="JADBJN010000004">
    <property type="protein sequence ID" value="KAG5669032.1"/>
    <property type="molecule type" value="Genomic_DNA"/>
</dbReference>
<feature type="coiled-coil region" evidence="3">
    <location>
        <begin position="251"/>
        <end position="313"/>
    </location>
</feature>
<accession>A0A9J6BH88</accession>
<dbReference type="Proteomes" id="UP001107558">
    <property type="component" value="Chromosome 4"/>
</dbReference>
<dbReference type="InterPro" id="IPR050333">
    <property type="entry name" value="SLRP"/>
</dbReference>
<reference evidence="5" key="1">
    <citation type="submission" date="2021-03" db="EMBL/GenBank/DDBJ databases">
        <title>Chromosome level genome of the anhydrobiotic midge Polypedilum vanderplanki.</title>
        <authorList>
            <person name="Yoshida Y."/>
            <person name="Kikawada T."/>
            <person name="Gusev O."/>
        </authorList>
    </citation>
    <scope>NUCLEOTIDE SEQUENCE</scope>
    <source>
        <strain evidence="5">NIAS01</strain>
        <tissue evidence="5">Whole body or cell culture</tissue>
    </source>
</reference>
<evidence type="ECO:0000256" key="1">
    <source>
        <dbReference type="ARBA" id="ARBA00022614"/>
    </source>
</evidence>
<sequence>MRSFTARNKKIENFPSNLYENFPNLTSIVFEKSNLKEITRENLYNFTNLIYLNLEGNEIKILWKDLFVKNLKLETILMKNNQIVFIYEDLFENLTNLNRLDFSYNLCTSIHADSKDEIKNTTEIIQKNCTLVPKSHIELMENLIKTKTHDKTMEKIKDIFLAAQSTGIILLFLFYAGTIIKSKFWNKIMEDVENDENDDATSRTIFENPETFEFFLPLNDDISDGYQKRVSIFGNLVPVAEEQKRENFIEMKEFKTVIEKFEDSLKEIEEEKIYEKEMSEILEGSLTENAEKQKNVDEGIENVEKQYEDIRKNEENN</sequence>
<keyword evidence="6" id="KW-1185">Reference proteome</keyword>
<feature type="transmembrane region" description="Helical" evidence="4">
    <location>
        <begin position="159"/>
        <end position="180"/>
    </location>
</feature>
<proteinExistence type="predicted"/>
<name>A0A9J6BH88_POLVA</name>
<dbReference type="Gene3D" id="3.80.10.10">
    <property type="entry name" value="Ribonuclease Inhibitor"/>
    <property type="match status" value="1"/>
</dbReference>
<protein>
    <submittedName>
        <fullName evidence="5">Uncharacterized protein</fullName>
    </submittedName>
</protein>
<dbReference type="Pfam" id="PF13855">
    <property type="entry name" value="LRR_8"/>
    <property type="match status" value="1"/>
</dbReference>
<dbReference type="SUPFAM" id="SSF52058">
    <property type="entry name" value="L domain-like"/>
    <property type="match status" value="1"/>
</dbReference>
<keyword evidence="3" id="KW-0175">Coiled coil</keyword>
<keyword evidence="2" id="KW-0677">Repeat</keyword>
<dbReference type="InterPro" id="IPR001611">
    <property type="entry name" value="Leu-rich_rpt"/>
</dbReference>
<keyword evidence="4" id="KW-0472">Membrane</keyword>
<organism evidence="5 6">
    <name type="scientific">Polypedilum vanderplanki</name>
    <name type="common">Sleeping chironomid midge</name>
    <dbReference type="NCBI Taxonomy" id="319348"/>
    <lineage>
        <taxon>Eukaryota</taxon>
        <taxon>Metazoa</taxon>
        <taxon>Ecdysozoa</taxon>
        <taxon>Arthropoda</taxon>
        <taxon>Hexapoda</taxon>
        <taxon>Insecta</taxon>
        <taxon>Pterygota</taxon>
        <taxon>Neoptera</taxon>
        <taxon>Endopterygota</taxon>
        <taxon>Diptera</taxon>
        <taxon>Nematocera</taxon>
        <taxon>Chironomoidea</taxon>
        <taxon>Chironomidae</taxon>
        <taxon>Chironominae</taxon>
        <taxon>Polypedilum</taxon>
        <taxon>Polypedilum</taxon>
    </lineage>
</organism>
<dbReference type="PANTHER" id="PTHR45712">
    <property type="entry name" value="AGAP008170-PA"/>
    <property type="match status" value="1"/>
</dbReference>
<dbReference type="PANTHER" id="PTHR45712:SF22">
    <property type="entry name" value="INSULIN-LIKE GROWTH FACTOR-BINDING PROTEIN COMPLEX ACID LABILE SUBUNIT"/>
    <property type="match status" value="1"/>
</dbReference>
<evidence type="ECO:0000256" key="2">
    <source>
        <dbReference type="ARBA" id="ARBA00022737"/>
    </source>
</evidence>
<dbReference type="AlphaFoldDB" id="A0A9J6BH88"/>
<evidence type="ECO:0000256" key="3">
    <source>
        <dbReference type="SAM" id="Coils"/>
    </source>
</evidence>
<dbReference type="OrthoDB" id="676979at2759"/>
<evidence type="ECO:0000313" key="5">
    <source>
        <dbReference type="EMBL" id="KAG5669032.1"/>
    </source>
</evidence>
<evidence type="ECO:0000313" key="6">
    <source>
        <dbReference type="Proteomes" id="UP001107558"/>
    </source>
</evidence>
<comment type="caution">
    <text evidence="5">The sequence shown here is derived from an EMBL/GenBank/DDBJ whole genome shotgun (WGS) entry which is preliminary data.</text>
</comment>
<gene>
    <name evidence="5" type="ORF">PVAND_016934</name>
</gene>
<dbReference type="InterPro" id="IPR032675">
    <property type="entry name" value="LRR_dom_sf"/>
</dbReference>